<protein>
    <submittedName>
        <fullName evidence="1">Uncharacterized protein</fullName>
    </submittedName>
</protein>
<proteinExistence type="predicted"/>
<dbReference type="Proteomes" id="UP000805193">
    <property type="component" value="Unassembled WGS sequence"/>
</dbReference>
<keyword evidence="2" id="KW-1185">Reference proteome</keyword>
<name>A0AC60PI71_IXOPE</name>
<gene>
    <name evidence="1" type="ORF">HPB47_003539</name>
</gene>
<evidence type="ECO:0000313" key="1">
    <source>
        <dbReference type="EMBL" id="KAG0420367.1"/>
    </source>
</evidence>
<accession>A0AC60PI71</accession>
<reference evidence="1 2" key="1">
    <citation type="journal article" date="2020" name="Cell">
        <title>Large-Scale Comparative Analyses of Tick Genomes Elucidate Their Genetic Diversity and Vector Capacities.</title>
        <authorList>
            <consortium name="Tick Genome and Microbiome Consortium (TIGMIC)"/>
            <person name="Jia N."/>
            <person name="Wang J."/>
            <person name="Shi W."/>
            <person name="Du L."/>
            <person name="Sun Y."/>
            <person name="Zhan W."/>
            <person name="Jiang J.F."/>
            <person name="Wang Q."/>
            <person name="Zhang B."/>
            <person name="Ji P."/>
            <person name="Bell-Sakyi L."/>
            <person name="Cui X.M."/>
            <person name="Yuan T.T."/>
            <person name="Jiang B.G."/>
            <person name="Yang W.F."/>
            <person name="Lam T.T."/>
            <person name="Chang Q.C."/>
            <person name="Ding S.J."/>
            <person name="Wang X.J."/>
            <person name="Zhu J.G."/>
            <person name="Ruan X.D."/>
            <person name="Zhao L."/>
            <person name="Wei J.T."/>
            <person name="Ye R.Z."/>
            <person name="Que T.C."/>
            <person name="Du C.H."/>
            <person name="Zhou Y.H."/>
            <person name="Cheng J.X."/>
            <person name="Dai P.F."/>
            <person name="Guo W.B."/>
            <person name="Han X.H."/>
            <person name="Huang E.J."/>
            <person name="Li L.F."/>
            <person name="Wei W."/>
            <person name="Gao Y.C."/>
            <person name="Liu J.Z."/>
            <person name="Shao H.Z."/>
            <person name="Wang X."/>
            <person name="Wang C.C."/>
            <person name="Yang T.C."/>
            <person name="Huo Q.B."/>
            <person name="Li W."/>
            <person name="Chen H.Y."/>
            <person name="Chen S.E."/>
            <person name="Zhou L.G."/>
            <person name="Ni X.B."/>
            <person name="Tian J.H."/>
            <person name="Sheng Y."/>
            <person name="Liu T."/>
            <person name="Pan Y.S."/>
            <person name="Xia L.Y."/>
            <person name="Li J."/>
            <person name="Zhao F."/>
            <person name="Cao W.C."/>
        </authorList>
    </citation>
    <scope>NUCLEOTIDE SEQUENCE [LARGE SCALE GENOMIC DNA]</scope>
    <source>
        <strain evidence="1">Iper-2018</strain>
    </source>
</reference>
<comment type="caution">
    <text evidence="1">The sequence shown here is derived from an EMBL/GenBank/DDBJ whole genome shotgun (WGS) entry which is preliminary data.</text>
</comment>
<dbReference type="EMBL" id="JABSTQ010010516">
    <property type="protein sequence ID" value="KAG0420367.1"/>
    <property type="molecule type" value="Genomic_DNA"/>
</dbReference>
<evidence type="ECO:0000313" key="2">
    <source>
        <dbReference type="Proteomes" id="UP000805193"/>
    </source>
</evidence>
<organism evidence="1 2">
    <name type="scientific">Ixodes persulcatus</name>
    <name type="common">Taiga tick</name>
    <dbReference type="NCBI Taxonomy" id="34615"/>
    <lineage>
        <taxon>Eukaryota</taxon>
        <taxon>Metazoa</taxon>
        <taxon>Ecdysozoa</taxon>
        <taxon>Arthropoda</taxon>
        <taxon>Chelicerata</taxon>
        <taxon>Arachnida</taxon>
        <taxon>Acari</taxon>
        <taxon>Parasitiformes</taxon>
        <taxon>Ixodida</taxon>
        <taxon>Ixodoidea</taxon>
        <taxon>Ixodidae</taxon>
        <taxon>Ixodinae</taxon>
        <taxon>Ixodes</taxon>
    </lineage>
</organism>
<sequence length="264" mass="29328">MHGNAALFAAPKEEDHLKVWPHAIPRKDRPLQPTDFVCERHFETKFWSKSWNDVYKGHVLVSAPRKAVLVKDALPTKFPGCPSYMTKKEKKRKALADRQCPPAAKQHRVTEERPEGSHAAHKDDLSREALQQCTMVSESASGSCAEVAEPETTMTVIKPFEKIFEKTDSVPLPTGAWACHKVEVDGFQAILFTEFHPTRAATTQASVVENDCAYNYYSAPPTHMVSRKVVSIGEDLGVDVALLGKRATLEFLNLSGDVNSVEDV</sequence>